<dbReference type="RefSeq" id="WP_015748643.1">
    <property type="nucleotide sequence ID" value="NC_013235.1"/>
</dbReference>
<evidence type="ECO:0000259" key="2">
    <source>
        <dbReference type="PROSITE" id="PS51855"/>
    </source>
</evidence>
<dbReference type="InterPro" id="IPR018148">
    <property type="entry name" value="Methylglyoxal_synth_AS"/>
</dbReference>
<comment type="catalytic activity">
    <reaction evidence="1">
        <text>dihydroxyacetone phosphate = methylglyoxal + phosphate</text>
        <dbReference type="Rhea" id="RHEA:17937"/>
        <dbReference type="ChEBI" id="CHEBI:17158"/>
        <dbReference type="ChEBI" id="CHEBI:43474"/>
        <dbReference type="ChEBI" id="CHEBI:57642"/>
        <dbReference type="EC" id="4.2.3.3"/>
    </reaction>
</comment>
<dbReference type="InterPro" id="IPR004363">
    <property type="entry name" value="Methylgl_synth"/>
</dbReference>
<dbReference type="KEGG" id="nml:Namu_3450"/>
<dbReference type="HOGENOM" id="CLU_120420_0_1_11"/>
<feature type="binding site" evidence="1">
    <location>
        <position position="17"/>
    </location>
    <ligand>
        <name>substrate</name>
    </ligand>
</feature>
<dbReference type="PANTHER" id="PTHR30492:SF0">
    <property type="entry name" value="METHYLGLYOXAL SYNTHASE"/>
    <property type="match status" value="1"/>
</dbReference>
<dbReference type="eggNOG" id="COG1803">
    <property type="taxonomic scope" value="Bacteria"/>
</dbReference>
<dbReference type="PROSITE" id="PS01335">
    <property type="entry name" value="METHYLGLYOXAL_SYNTH"/>
    <property type="match status" value="1"/>
</dbReference>
<feature type="binding site" evidence="1">
    <location>
        <begin position="43"/>
        <end position="46"/>
    </location>
    <ligand>
        <name>substrate</name>
    </ligand>
</feature>
<keyword evidence="4" id="KW-1185">Reference proteome</keyword>
<comment type="function">
    <text evidence="1">Catalyzes the formation of methylglyoxal from dihydroxyacetone phosphate.</text>
</comment>
<gene>
    <name evidence="1" type="primary">mgsA</name>
    <name evidence="3" type="ordered locus">Namu_3450</name>
</gene>
<feature type="binding site" evidence="1">
    <location>
        <position position="21"/>
    </location>
    <ligand>
        <name>substrate</name>
    </ligand>
</feature>
<reference evidence="3 4" key="2">
    <citation type="journal article" date="2010" name="Stand. Genomic Sci.">
        <title>Complete genome sequence of Nakamurella multipartita type strain (Y-104).</title>
        <authorList>
            <person name="Tice H."/>
            <person name="Mayilraj S."/>
            <person name="Sims D."/>
            <person name="Lapidus A."/>
            <person name="Nolan M."/>
            <person name="Lucas S."/>
            <person name="Glavina Del Rio T."/>
            <person name="Copeland A."/>
            <person name="Cheng J.F."/>
            <person name="Meincke L."/>
            <person name="Bruce D."/>
            <person name="Goodwin L."/>
            <person name="Pitluck S."/>
            <person name="Ivanova N."/>
            <person name="Mavromatis K."/>
            <person name="Ovchinnikova G."/>
            <person name="Pati A."/>
            <person name="Chen A."/>
            <person name="Palaniappan K."/>
            <person name="Land M."/>
            <person name="Hauser L."/>
            <person name="Chang Y.J."/>
            <person name="Jeffries C.D."/>
            <person name="Detter J.C."/>
            <person name="Brettin T."/>
            <person name="Rohde M."/>
            <person name="Goker M."/>
            <person name="Bristow J."/>
            <person name="Eisen J.A."/>
            <person name="Markowitz V."/>
            <person name="Hugenholtz P."/>
            <person name="Kyrpides N.C."/>
            <person name="Klenk H.P."/>
            <person name="Chen F."/>
        </authorList>
    </citation>
    <scope>NUCLEOTIDE SEQUENCE [LARGE SCALE GENOMIC DNA]</scope>
    <source>
        <strain evidence="4">ATCC 700099 / DSM 44233 / CIP 104796 / JCM 9543 / NBRC 105858 / Y-104</strain>
    </source>
</reference>
<dbReference type="PROSITE" id="PS51855">
    <property type="entry name" value="MGS"/>
    <property type="match status" value="1"/>
</dbReference>
<comment type="similarity">
    <text evidence="1">Belongs to the methylglyoxal synthase family.</text>
</comment>
<evidence type="ECO:0000313" key="3">
    <source>
        <dbReference type="EMBL" id="ACV79777.1"/>
    </source>
</evidence>
<accession>C8XEM6</accession>
<proteinExistence type="inferred from homology"/>
<dbReference type="GO" id="GO:0008929">
    <property type="term" value="F:methylglyoxal synthase activity"/>
    <property type="evidence" value="ECO:0007669"/>
    <property type="project" value="UniProtKB-UniRule"/>
</dbReference>
<dbReference type="PANTHER" id="PTHR30492">
    <property type="entry name" value="METHYLGLYOXAL SYNTHASE"/>
    <property type="match status" value="1"/>
</dbReference>
<evidence type="ECO:0000313" key="4">
    <source>
        <dbReference type="Proteomes" id="UP000002218"/>
    </source>
</evidence>
<protein>
    <recommendedName>
        <fullName evidence="1">Methylglyoxal synthase</fullName>
        <shortName evidence="1">MGS</shortName>
        <ecNumber evidence="1">4.2.3.3</ecNumber>
    </recommendedName>
</protein>
<evidence type="ECO:0000256" key="1">
    <source>
        <dbReference type="HAMAP-Rule" id="MF_00549"/>
    </source>
</evidence>
<dbReference type="OrthoDB" id="9787147at2"/>
<dbReference type="InterPro" id="IPR036914">
    <property type="entry name" value="MGS-like_dom_sf"/>
</dbReference>
<keyword evidence="1 3" id="KW-0456">Lyase</keyword>
<organism evidence="3 4">
    <name type="scientific">Nakamurella multipartita (strain ATCC 700099 / DSM 44233 / CIP 104796 / JCM 9543 / NBRC 105858 / Y-104)</name>
    <name type="common">Microsphaera multipartita</name>
    <dbReference type="NCBI Taxonomy" id="479431"/>
    <lineage>
        <taxon>Bacteria</taxon>
        <taxon>Bacillati</taxon>
        <taxon>Actinomycetota</taxon>
        <taxon>Actinomycetes</taxon>
        <taxon>Nakamurellales</taxon>
        <taxon>Nakamurellaceae</taxon>
        <taxon>Nakamurella</taxon>
    </lineage>
</organism>
<dbReference type="SMART" id="SM00851">
    <property type="entry name" value="MGS"/>
    <property type="match status" value="1"/>
</dbReference>
<dbReference type="Pfam" id="PF02142">
    <property type="entry name" value="MGS"/>
    <property type="match status" value="1"/>
</dbReference>
<dbReference type="AlphaFoldDB" id="C8XEM6"/>
<dbReference type="CDD" id="cd01422">
    <property type="entry name" value="MGS"/>
    <property type="match status" value="1"/>
</dbReference>
<name>C8XEM6_NAKMY</name>
<dbReference type="InParanoid" id="C8XEM6"/>
<dbReference type="STRING" id="479431.Namu_3450"/>
<dbReference type="NCBIfam" id="TIGR00160">
    <property type="entry name" value="MGSA"/>
    <property type="match status" value="1"/>
</dbReference>
<feature type="active site" description="Proton donor/acceptor" evidence="1">
    <location>
        <position position="69"/>
    </location>
</feature>
<dbReference type="GO" id="GO:0019242">
    <property type="term" value="P:methylglyoxal biosynthetic process"/>
    <property type="evidence" value="ECO:0007669"/>
    <property type="project" value="UniProtKB-UniRule"/>
</dbReference>
<dbReference type="EMBL" id="CP001737">
    <property type="protein sequence ID" value="ACV79777.1"/>
    <property type="molecule type" value="Genomic_DNA"/>
</dbReference>
<dbReference type="SUPFAM" id="SSF52335">
    <property type="entry name" value="Methylglyoxal synthase-like"/>
    <property type="match status" value="1"/>
</dbReference>
<dbReference type="Proteomes" id="UP000002218">
    <property type="component" value="Chromosome"/>
</dbReference>
<feature type="binding site" evidence="1">
    <location>
        <begin position="63"/>
        <end position="64"/>
    </location>
    <ligand>
        <name>substrate</name>
    </ligand>
</feature>
<dbReference type="NCBIfam" id="NF003559">
    <property type="entry name" value="PRK05234.1"/>
    <property type="match status" value="1"/>
</dbReference>
<dbReference type="GO" id="GO:0005829">
    <property type="term" value="C:cytosol"/>
    <property type="evidence" value="ECO:0007669"/>
    <property type="project" value="TreeGrafter"/>
</dbReference>
<dbReference type="EC" id="4.2.3.3" evidence="1"/>
<feature type="binding site" evidence="1">
    <location>
        <position position="96"/>
    </location>
    <ligand>
        <name>substrate</name>
    </ligand>
</feature>
<reference evidence="4" key="1">
    <citation type="submission" date="2009-09" db="EMBL/GenBank/DDBJ databases">
        <title>The complete genome of Nakamurella multipartita DSM 44233.</title>
        <authorList>
            <consortium name="US DOE Joint Genome Institute (JGI-PGF)"/>
            <person name="Lucas S."/>
            <person name="Copeland A."/>
            <person name="Lapidus A."/>
            <person name="Glavina del Rio T."/>
            <person name="Dalin E."/>
            <person name="Tice H."/>
            <person name="Bruce D."/>
            <person name="Goodwin L."/>
            <person name="Pitluck S."/>
            <person name="Kyrpides N."/>
            <person name="Mavromatis K."/>
            <person name="Ivanova N."/>
            <person name="Ovchinnikova G."/>
            <person name="Sims D."/>
            <person name="Meincke L."/>
            <person name="Brettin T."/>
            <person name="Detter J.C."/>
            <person name="Han C."/>
            <person name="Larimer F."/>
            <person name="Land M."/>
            <person name="Hauser L."/>
            <person name="Markowitz V."/>
            <person name="Cheng J.-F."/>
            <person name="Hugenholtz P."/>
            <person name="Woyke T."/>
            <person name="Wu D."/>
            <person name="Klenk H.-P."/>
            <person name="Eisen J.A."/>
        </authorList>
    </citation>
    <scope>NUCLEOTIDE SEQUENCE [LARGE SCALE GENOMIC DNA]</scope>
    <source>
        <strain evidence="4">ATCC 700099 / DSM 44233 / CIP 104796 / JCM 9543 / NBRC 105858 / Y-104</strain>
    </source>
</reference>
<dbReference type="HAMAP" id="MF_00549">
    <property type="entry name" value="Methylglyoxal_synth"/>
    <property type="match status" value="1"/>
</dbReference>
<dbReference type="InterPro" id="IPR011607">
    <property type="entry name" value="MGS-like_dom"/>
</dbReference>
<dbReference type="Gene3D" id="3.40.50.1380">
    <property type="entry name" value="Methylglyoxal synthase-like domain"/>
    <property type="match status" value="1"/>
</dbReference>
<feature type="domain" description="MGS-like" evidence="2">
    <location>
        <begin position="1"/>
        <end position="156"/>
    </location>
</feature>
<sequence>MSVITTPIVRRIAMVAHDNKKVDLLRWAEFNRLTLARHELFATGTTGTLLEYELGLRVHRYLSGPLGGDQQIGAKIAEGQIDMLIFFWDPLEPQPHDPDVKALLRLAALWNIPVATNTATADMLISSPLLGGDYRPVRPDLDRPATGDSPLVAALH</sequence>